<comment type="caution">
    <text evidence="3">The sequence shown here is derived from an EMBL/GenBank/DDBJ whole genome shotgun (WGS) entry which is preliminary data.</text>
</comment>
<feature type="non-terminal residue" evidence="3">
    <location>
        <position position="204"/>
    </location>
</feature>
<feature type="compositionally biased region" description="Acidic residues" evidence="1">
    <location>
        <begin position="38"/>
        <end position="47"/>
    </location>
</feature>
<feature type="compositionally biased region" description="Acidic residues" evidence="1">
    <location>
        <begin position="1"/>
        <end position="12"/>
    </location>
</feature>
<keyword evidence="2" id="KW-1133">Transmembrane helix</keyword>
<evidence type="ECO:0000256" key="1">
    <source>
        <dbReference type="SAM" id="MobiDB-lite"/>
    </source>
</evidence>
<gene>
    <name evidence="3" type="ORF">SCF082_LOCUS35909</name>
</gene>
<keyword evidence="2" id="KW-0812">Transmembrane</keyword>
<evidence type="ECO:0000256" key="2">
    <source>
        <dbReference type="SAM" id="Phobius"/>
    </source>
</evidence>
<reference evidence="3 4" key="1">
    <citation type="submission" date="2024-02" db="EMBL/GenBank/DDBJ databases">
        <authorList>
            <person name="Chen Y."/>
            <person name="Shah S."/>
            <person name="Dougan E. K."/>
            <person name="Thang M."/>
            <person name="Chan C."/>
        </authorList>
    </citation>
    <scope>NUCLEOTIDE SEQUENCE [LARGE SCALE GENOMIC DNA]</scope>
</reference>
<keyword evidence="4" id="KW-1185">Reference proteome</keyword>
<name>A0ABP0PEW1_9DINO</name>
<proteinExistence type="predicted"/>
<keyword evidence="2" id="KW-0472">Membrane</keyword>
<evidence type="ECO:0000313" key="3">
    <source>
        <dbReference type="EMBL" id="CAK9073250.1"/>
    </source>
</evidence>
<organism evidence="3 4">
    <name type="scientific">Durusdinium trenchii</name>
    <dbReference type="NCBI Taxonomy" id="1381693"/>
    <lineage>
        <taxon>Eukaryota</taxon>
        <taxon>Sar</taxon>
        <taxon>Alveolata</taxon>
        <taxon>Dinophyceae</taxon>
        <taxon>Suessiales</taxon>
        <taxon>Symbiodiniaceae</taxon>
        <taxon>Durusdinium</taxon>
    </lineage>
</organism>
<dbReference type="Proteomes" id="UP001642464">
    <property type="component" value="Unassembled WGS sequence"/>
</dbReference>
<evidence type="ECO:0000313" key="4">
    <source>
        <dbReference type="Proteomes" id="UP001642464"/>
    </source>
</evidence>
<feature type="region of interest" description="Disordered" evidence="1">
    <location>
        <begin position="1"/>
        <end position="49"/>
    </location>
</feature>
<protein>
    <submittedName>
        <fullName evidence="3">Uncharacterized protein</fullName>
    </submittedName>
</protein>
<feature type="transmembrane region" description="Helical" evidence="2">
    <location>
        <begin position="180"/>
        <end position="200"/>
    </location>
</feature>
<accession>A0ABP0PEW1</accession>
<sequence length="204" mass="22552">MAEEADEEEDVEQGPSAEVALPQVTTTTYQGYHAIGTESEDSDDEGEEKIKTPEAINKIVIQMAVLNERLKDLDLDSEDEAHNVEGCLGTKEDRAYLGAMVKRFAKDDLADAGDGVQAAVRMHIQTVSQWKKWIYCIFTCGLWIFFRPHDDTGVLILTKKGRVITYGKSQQAHPNSVGGFLFKTLLIALVIGFAITLFSVSMHG</sequence>
<dbReference type="EMBL" id="CAXAMM010034692">
    <property type="protein sequence ID" value="CAK9073250.1"/>
    <property type="molecule type" value="Genomic_DNA"/>
</dbReference>